<dbReference type="Pfam" id="PF02770">
    <property type="entry name" value="Acyl-CoA_dh_M"/>
    <property type="match status" value="1"/>
</dbReference>
<dbReference type="Proteomes" id="UP001056132">
    <property type="component" value="Chromosome 2"/>
</dbReference>
<accession>A0AAE9I2P6</accession>
<evidence type="ECO:0000259" key="8">
    <source>
        <dbReference type="Pfam" id="PF02771"/>
    </source>
</evidence>
<gene>
    <name evidence="9" type="ORF">FGG12_05065</name>
    <name evidence="10" type="ORF">M5D45_25715</name>
</gene>
<dbReference type="Gene3D" id="1.20.140.10">
    <property type="entry name" value="Butyryl-CoA Dehydrogenase, subunit A, domain 3"/>
    <property type="match status" value="1"/>
</dbReference>
<dbReference type="InterPro" id="IPR013786">
    <property type="entry name" value="AcylCoA_DH/ox_N"/>
</dbReference>
<dbReference type="Gene3D" id="2.40.110.10">
    <property type="entry name" value="Butyryl-CoA Dehydrogenase, subunit A, domain 2"/>
    <property type="match status" value="1"/>
</dbReference>
<dbReference type="Proteomes" id="UP000318943">
    <property type="component" value="Unassembled WGS sequence"/>
</dbReference>
<dbReference type="AlphaFoldDB" id="A0AAE9I2P6"/>
<proteinExistence type="inferred from homology"/>
<keyword evidence="5" id="KW-0560">Oxidoreductase</keyword>
<reference evidence="9 11" key="1">
    <citation type="submission" date="2019-05" db="EMBL/GenBank/DDBJ databases">
        <title>Whole genome sequence analysis of Cupriavidus campinensis S14E4C strain.</title>
        <authorList>
            <person name="Abbaszade G."/>
            <person name="Szabo A."/>
            <person name="Toumi M."/>
            <person name="Toth E."/>
        </authorList>
    </citation>
    <scope>NUCLEOTIDE SEQUENCE [LARGE SCALE GENOMIC DNA]</scope>
    <source>
        <strain evidence="9 11">S14E4C</strain>
    </source>
</reference>
<feature type="domain" description="Acyl-CoA dehydrogenase/oxidase C-terminal" evidence="6">
    <location>
        <begin position="230"/>
        <end position="379"/>
    </location>
</feature>
<dbReference type="InterPro" id="IPR009075">
    <property type="entry name" value="AcylCo_DH/oxidase_C"/>
</dbReference>
<organism evidence="10 12">
    <name type="scientific">Cupriavidus campinensis</name>
    <dbReference type="NCBI Taxonomy" id="151783"/>
    <lineage>
        <taxon>Bacteria</taxon>
        <taxon>Pseudomonadati</taxon>
        <taxon>Pseudomonadota</taxon>
        <taxon>Betaproteobacteria</taxon>
        <taxon>Burkholderiales</taxon>
        <taxon>Burkholderiaceae</taxon>
        <taxon>Cupriavidus</taxon>
    </lineage>
</organism>
<evidence type="ECO:0000256" key="4">
    <source>
        <dbReference type="ARBA" id="ARBA00022827"/>
    </source>
</evidence>
<dbReference type="EMBL" id="CP097331">
    <property type="protein sequence ID" value="URF06499.1"/>
    <property type="molecule type" value="Genomic_DNA"/>
</dbReference>
<dbReference type="CDD" id="cd00567">
    <property type="entry name" value="ACAD"/>
    <property type="match status" value="1"/>
</dbReference>
<evidence type="ECO:0000256" key="1">
    <source>
        <dbReference type="ARBA" id="ARBA00001974"/>
    </source>
</evidence>
<sequence length="382" mass="41424">MHDTSQDTELSMIRETARRFVRQRLVPLEQQIETDDDVELDLLAQLRAEVAGLGLYGFNLPESIGGPGLSAAAKVVVLEELTYTSVPLSEVFGHLPLQLTQANAAQRAGFLPDVLSGKKTITYALTEPNAGSDLGGLKTRAIKVPGGWTLTGSKHFISHAETADYIIVLAVTNPAASLKDRFGTFIVRQGNPGVVGMTRYKKMGWRGYHLNGFTLEDCFVPDEDVLGAPNAGFLGMMQSINQDRLLSASRSLGLAARGQAMACEYANERKAFGNAIGQHQGIQFMLADNDVDIEAARLLIGRAAELIEAGDPAARIAASRAKLFASEMGCRVSDRVLQIFGGMGYMCELPVERFYRDARAFRIGEGTSEMQRLQIARAALAQ</sequence>
<protein>
    <submittedName>
        <fullName evidence="10">Acyl-CoA dehydrogenase</fullName>
    </submittedName>
</protein>
<dbReference type="GO" id="GO:0003995">
    <property type="term" value="F:acyl-CoA dehydrogenase activity"/>
    <property type="evidence" value="ECO:0007669"/>
    <property type="project" value="InterPro"/>
</dbReference>
<dbReference type="PROSITE" id="PS00072">
    <property type="entry name" value="ACYL_COA_DH_1"/>
    <property type="match status" value="1"/>
</dbReference>
<dbReference type="PROSITE" id="PS00073">
    <property type="entry name" value="ACYL_COA_DH_2"/>
    <property type="match status" value="1"/>
</dbReference>
<reference evidence="10" key="2">
    <citation type="journal article" date="2022" name="Microbiol. Resour. Announc.">
        <title>Genome Sequence of Cupriavidus campinensis Strain G5, a Member of a Bacterial Consortium Capable of Polyethylene Degradation.</title>
        <authorList>
            <person name="Schneider B."/>
            <person name="Pfeiffer F."/>
            <person name="Dyall-Smith M."/>
            <person name="Kunte H.J."/>
        </authorList>
    </citation>
    <scope>NUCLEOTIDE SEQUENCE</scope>
    <source>
        <strain evidence="10">G5</strain>
    </source>
</reference>
<evidence type="ECO:0000256" key="5">
    <source>
        <dbReference type="ARBA" id="ARBA00023002"/>
    </source>
</evidence>
<dbReference type="SUPFAM" id="SSF47203">
    <property type="entry name" value="Acyl-CoA dehydrogenase C-terminal domain-like"/>
    <property type="match status" value="1"/>
</dbReference>
<dbReference type="SUPFAM" id="SSF56645">
    <property type="entry name" value="Acyl-CoA dehydrogenase NM domain-like"/>
    <property type="match status" value="1"/>
</dbReference>
<evidence type="ECO:0000313" key="10">
    <source>
        <dbReference type="EMBL" id="URF06499.1"/>
    </source>
</evidence>
<evidence type="ECO:0000256" key="2">
    <source>
        <dbReference type="ARBA" id="ARBA00009347"/>
    </source>
</evidence>
<keyword evidence="4" id="KW-0274">FAD</keyword>
<dbReference type="Pfam" id="PF00441">
    <property type="entry name" value="Acyl-CoA_dh_1"/>
    <property type="match status" value="1"/>
</dbReference>
<feature type="domain" description="Acyl-CoA oxidase/dehydrogenase middle" evidence="7">
    <location>
        <begin position="123"/>
        <end position="218"/>
    </location>
</feature>
<feature type="domain" description="Acyl-CoA dehydrogenase/oxidase N-terminal" evidence="8">
    <location>
        <begin position="9"/>
        <end position="118"/>
    </location>
</feature>
<evidence type="ECO:0000313" key="9">
    <source>
        <dbReference type="EMBL" id="TSP13854.1"/>
    </source>
</evidence>
<dbReference type="InterPro" id="IPR036250">
    <property type="entry name" value="AcylCo_DH-like_C"/>
</dbReference>
<dbReference type="Pfam" id="PF02771">
    <property type="entry name" value="Acyl-CoA_dh_N"/>
    <property type="match status" value="1"/>
</dbReference>
<evidence type="ECO:0000259" key="6">
    <source>
        <dbReference type="Pfam" id="PF00441"/>
    </source>
</evidence>
<comment type="cofactor">
    <cofactor evidence="1">
        <name>FAD</name>
        <dbReference type="ChEBI" id="CHEBI:57692"/>
    </cofactor>
</comment>
<dbReference type="InterPro" id="IPR006091">
    <property type="entry name" value="Acyl-CoA_Oxase/DH_mid-dom"/>
</dbReference>
<dbReference type="InterPro" id="IPR046373">
    <property type="entry name" value="Acyl-CoA_Oxase/DH_mid-dom_sf"/>
</dbReference>
<dbReference type="EMBL" id="VCIZ01000002">
    <property type="protein sequence ID" value="TSP13854.1"/>
    <property type="molecule type" value="Genomic_DNA"/>
</dbReference>
<dbReference type="FunFam" id="1.20.140.10:FF:000001">
    <property type="entry name" value="Acyl-CoA dehydrogenase"/>
    <property type="match status" value="1"/>
</dbReference>
<dbReference type="InterPro" id="IPR009100">
    <property type="entry name" value="AcylCoA_DH/oxidase_NM_dom_sf"/>
</dbReference>
<dbReference type="InterPro" id="IPR037069">
    <property type="entry name" value="AcylCoA_DH/ox_N_sf"/>
</dbReference>
<dbReference type="RefSeq" id="WP_092294872.1">
    <property type="nucleotide sequence ID" value="NZ_CP097331.1"/>
</dbReference>
<dbReference type="GO" id="GO:0050660">
    <property type="term" value="F:flavin adenine dinucleotide binding"/>
    <property type="evidence" value="ECO:0007669"/>
    <property type="project" value="InterPro"/>
</dbReference>
<dbReference type="PANTHER" id="PTHR43884">
    <property type="entry name" value="ACYL-COA DEHYDROGENASE"/>
    <property type="match status" value="1"/>
</dbReference>
<name>A0AAE9I2P6_9BURK</name>
<evidence type="ECO:0000259" key="7">
    <source>
        <dbReference type="Pfam" id="PF02770"/>
    </source>
</evidence>
<reference evidence="10" key="3">
    <citation type="submission" date="2022-05" db="EMBL/GenBank/DDBJ databases">
        <authorList>
            <person name="Kunte H.-J."/>
        </authorList>
    </citation>
    <scope>NUCLEOTIDE SEQUENCE</scope>
    <source>
        <strain evidence="10">G5</strain>
    </source>
</reference>
<evidence type="ECO:0000313" key="12">
    <source>
        <dbReference type="Proteomes" id="UP001056132"/>
    </source>
</evidence>
<evidence type="ECO:0000256" key="3">
    <source>
        <dbReference type="ARBA" id="ARBA00022630"/>
    </source>
</evidence>
<dbReference type="PANTHER" id="PTHR43884:SF40">
    <property type="entry name" value="ACYL-COA DEHYDROGENASE"/>
    <property type="match status" value="1"/>
</dbReference>
<keyword evidence="11" id="KW-1185">Reference proteome</keyword>
<comment type="similarity">
    <text evidence="2">Belongs to the acyl-CoA dehydrogenase family.</text>
</comment>
<dbReference type="Gene3D" id="1.10.540.10">
    <property type="entry name" value="Acyl-CoA dehydrogenase/oxidase, N-terminal domain"/>
    <property type="match status" value="1"/>
</dbReference>
<keyword evidence="3" id="KW-0285">Flavoprotein</keyword>
<dbReference type="InterPro" id="IPR006089">
    <property type="entry name" value="Acyl-CoA_DH_CS"/>
</dbReference>
<dbReference type="KEGG" id="ccam:M5D45_25715"/>
<evidence type="ECO:0000313" key="11">
    <source>
        <dbReference type="Proteomes" id="UP000318943"/>
    </source>
</evidence>